<evidence type="ECO:0000313" key="3">
    <source>
        <dbReference type="Proteomes" id="UP001189429"/>
    </source>
</evidence>
<keyword evidence="3" id="KW-1185">Reference proteome</keyword>
<gene>
    <name evidence="2" type="ORF">PCOR1329_LOCUS2168</name>
</gene>
<comment type="caution">
    <text evidence="2">The sequence shown here is derived from an EMBL/GenBank/DDBJ whole genome shotgun (WGS) entry which is preliminary data.</text>
</comment>
<name>A0ABN9PIM4_9DINO</name>
<reference evidence="2" key="1">
    <citation type="submission" date="2023-10" db="EMBL/GenBank/DDBJ databases">
        <authorList>
            <person name="Chen Y."/>
            <person name="Shah S."/>
            <person name="Dougan E. K."/>
            <person name="Thang M."/>
            <person name="Chan C."/>
        </authorList>
    </citation>
    <scope>NUCLEOTIDE SEQUENCE [LARGE SCALE GENOMIC DNA]</scope>
</reference>
<organism evidence="2 3">
    <name type="scientific">Prorocentrum cordatum</name>
    <dbReference type="NCBI Taxonomy" id="2364126"/>
    <lineage>
        <taxon>Eukaryota</taxon>
        <taxon>Sar</taxon>
        <taxon>Alveolata</taxon>
        <taxon>Dinophyceae</taxon>
        <taxon>Prorocentrales</taxon>
        <taxon>Prorocentraceae</taxon>
        <taxon>Prorocentrum</taxon>
    </lineage>
</organism>
<dbReference type="Proteomes" id="UP001189429">
    <property type="component" value="Unassembled WGS sequence"/>
</dbReference>
<feature type="compositionally biased region" description="Basic and acidic residues" evidence="1">
    <location>
        <begin position="116"/>
        <end position="127"/>
    </location>
</feature>
<dbReference type="EMBL" id="CAUYUJ010000540">
    <property type="protein sequence ID" value="CAK0791203.1"/>
    <property type="molecule type" value="Genomic_DNA"/>
</dbReference>
<feature type="compositionally biased region" description="Gly residues" evidence="1">
    <location>
        <begin position="103"/>
        <end position="113"/>
    </location>
</feature>
<protein>
    <submittedName>
        <fullName evidence="2">Uncharacterized protein</fullName>
    </submittedName>
</protein>
<feature type="region of interest" description="Disordered" evidence="1">
    <location>
        <begin position="1"/>
        <end position="53"/>
    </location>
</feature>
<proteinExistence type="predicted"/>
<accession>A0ABN9PIM4</accession>
<feature type="region of interest" description="Disordered" evidence="1">
    <location>
        <begin position="99"/>
        <end position="127"/>
    </location>
</feature>
<evidence type="ECO:0000313" key="2">
    <source>
        <dbReference type="EMBL" id="CAK0791203.1"/>
    </source>
</evidence>
<feature type="region of interest" description="Disordered" evidence="1">
    <location>
        <begin position="145"/>
        <end position="183"/>
    </location>
</feature>
<feature type="compositionally biased region" description="Low complexity" evidence="1">
    <location>
        <begin position="25"/>
        <end position="34"/>
    </location>
</feature>
<sequence>MPMSTKFRSSDSHTDGALVRDNCDSSSPSCARTPARARARAGHNADAEKRAVPMAFPGRPRRLTLLAAALLLCPPARARAAQGGRGSALVRREVLAVDSRGQLSGGAAQGGTTAGLEEKQAEPDRRAAYRERFVEIGREAEEWADLQATAGALGGSMQRAGGEEGAGNEEGPPSRPRPRCSRG</sequence>
<evidence type="ECO:0000256" key="1">
    <source>
        <dbReference type="SAM" id="MobiDB-lite"/>
    </source>
</evidence>